<gene>
    <name evidence="1" type="ORF">ACFOGJ_17405</name>
</gene>
<reference evidence="2" key="1">
    <citation type="journal article" date="2019" name="Int. J. Syst. Evol. Microbiol.">
        <title>The Global Catalogue of Microorganisms (GCM) 10K type strain sequencing project: providing services to taxonomists for standard genome sequencing and annotation.</title>
        <authorList>
            <consortium name="The Broad Institute Genomics Platform"/>
            <consortium name="The Broad Institute Genome Sequencing Center for Infectious Disease"/>
            <person name="Wu L."/>
            <person name="Ma J."/>
        </authorList>
    </citation>
    <scope>NUCLEOTIDE SEQUENCE [LARGE SCALE GENOMIC DNA]</scope>
    <source>
        <strain evidence="2">KCTC 42964</strain>
    </source>
</reference>
<dbReference type="EMBL" id="JBHRTR010000029">
    <property type="protein sequence ID" value="MFC3229026.1"/>
    <property type="molecule type" value="Genomic_DNA"/>
</dbReference>
<sequence length="87" mass="9267">MPPSIDAPHPFSGLDRRLLFLGIYLFNVLTAREGTAAQAPEPDPYWQSPQLLEGQIDRACGLVEAPVGAGAPLDKAGARSQPLPAFL</sequence>
<accession>A0ABV7L3T7</accession>
<name>A0ABV7L3T7_9PROT</name>
<keyword evidence="2" id="KW-1185">Reference proteome</keyword>
<comment type="caution">
    <text evidence="1">The sequence shown here is derived from an EMBL/GenBank/DDBJ whole genome shotgun (WGS) entry which is preliminary data.</text>
</comment>
<proteinExistence type="predicted"/>
<evidence type="ECO:0000313" key="1">
    <source>
        <dbReference type="EMBL" id="MFC3229026.1"/>
    </source>
</evidence>
<organism evidence="1 2">
    <name type="scientific">Marinibaculum pumilum</name>
    <dbReference type="NCBI Taxonomy" id="1766165"/>
    <lineage>
        <taxon>Bacteria</taxon>
        <taxon>Pseudomonadati</taxon>
        <taxon>Pseudomonadota</taxon>
        <taxon>Alphaproteobacteria</taxon>
        <taxon>Rhodospirillales</taxon>
        <taxon>Rhodospirillaceae</taxon>
        <taxon>Marinibaculum</taxon>
    </lineage>
</organism>
<dbReference type="Proteomes" id="UP001595528">
    <property type="component" value="Unassembled WGS sequence"/>
</dbReference>
<protein>
    <submittedName>
        <fullName evidence="1">Uncharacterized protein</fullName>
    </submittedName>
</protein>
<dbReference type="RefSeq" id="WP_379902801.1">
    <property type="nucleotide sequence ID" value="NZ_JBHRTR010000029.1"/>
</dbReference>
<evidence type="ECO:0000313" key="2">
    <source>
        <dbReference type="Proteomes" id="UP001595528"/>
    </source>
</evidence>